<reference evidence="2" key="1">
    <citation type="submission" date="2016-10" db="EMBL/GenBank/DDBJ databases">
        <authorList>
            <person name="Varghese N."/>
            <person name="Submissions S."/>
        </authorList>
    </citation>
    <scope>NUCLEOTIDE SEQUENCE [LARGE SCALE GENOMIC DNA]</scope>
    <source>
        <strain evidence="2">CECT 8338</strain>
    </source>
</reference>
<sequence>MLLECRYKTSDRAPSQDSFLAREEIWIGGLLVGEAVHGGCIDFEAKTYHVRSADSVRGMTT</sequence>
<dbReference type="AlphaFoldDB" id="A0A1H2E598"/>
<evidence type="ECO:0000313" key="1">
    <source>
        <dbReference type="EMBL" id="SDT90223.1"/>
    </source>
</evidence>
<gene>
    <name evidence="1" type="ORF">SAMN05216210_0343</name>
</gene>
<accession>A0A1H2E598</accession>
<name>A0A1H2E598_9GAMM</name>
<proteinExistence type="predicted"/>
<dbReference type="Proteomes" id="UP000243924">
    <property type="component" value="Chromosome I"/>
</dbReference>
<keyword evidence="2" id="KW-1185">Reference proteome</keyword>
<protein>
    <submittedName>
        <fullName evidence="1">Uncharacterized protein</fullName>
    </submittedName>
</protein>
<evidence type="ECO:0000313" key="2">
    <source>
        <dbReference type="Proteomes" id="UP000243924"/>
    </source>
</evidence>
<organism evidence="1 2">
    <name type="scientific">Halopseudomonas salegens</name>
    <dbReference type="NCBI Taxonomy" id="1434072"/>
    <lineage>
        <taxon>Bacteria</taxon>
        <taxon>Pseudomonadati</taxon>
        <taxon>Pseudomonadota</taxon>
        <taxon>Gammaproteobacteria</taxon>
        <taxon>Pseudomonadales</taxon>
        <taxon>Pseudomonadaceae</taxon>
        <taxon>Halopseudomonas</taxon>
    </lineage>
</organism>
<dbReference type="EMBL" id="LT629787">
    <property type="protein sequence ID" value="SDT90223.1"/>
    <property type="molecule type" value="Genomic_DNA"/>
</dbReference>